<dbReference type="InterPro" id="IPR007621">
    <property type="entry name" value="TPM_dom"/>
</dbReference>
<dbReference type="RefSeq" id="WP_074933261.1">
    <property type="nucleotide sequence ID" value="NZ_FORI01000011.1"/>
</dbReference>
<protein>
    <recommendedName>
        <fullName evidence="3">TPM domain-containing protein</fullName>
    </recommendedName>
</protein>
<sequence length="266" mass="28239">MVKRFFMGLALTSLLISAPLFAVSVPALKGRVNDYAKIIRDSDEREIEEYLATLERNTGIQIAVLTMPSLEGEDIASFGIKVADKWQLGDKEKDNGALLLVAYEEHDLRIEVGDGLEGSLTDAKCGLILRNVIVPEFKNGNYSAGIKKGVMNMGGIVSGDESAVSRSVREGESSGSSSDLIPAFICVIWLFLFMSAISAGTRRGRRRGRYYHNGNTIAWIAADAALRSMMRSSGGSHGGSHSSGGFGGGFSGGGGHFSGGGASAHW</sequence>
<proteinExistence type="predicted"/>
<dbReference type="Gene3D" id="3.10.310.50">
    <property type="match status" value="1"/>
</dbReference>
<keyword evidence="1" id="KW-0472">Membrane</keyword>
<feature type="domain" description="TPM" evidence="3">
    <location>
        <begin position="32"/>
        <end position="153"/>
    </location>
</feature>
<keyword evidence="5" id="KW-1185">Reference proteome</keyword>
<accession>A0A1I3MXC8</accession>
<evidence type="ECO:0000259" key="3">
    <source>
        <dbReference type="Pfam" id="PF04536"/>
    </source>
</evidence>
<dbReference type="EMBL" id="FORI01000011">
    <property type="protein sequence ID" value="SFJ01663.1"/>
    <property type="molecule type" value="Genomic_DNA"/>
</dbReference>
<evidence type="ECO:0000313" key="4">
    <source>
        <dbReference type="EMBL" id="SFJ01663.1"/>
    </source>
</evidence>
<dbReference type="Pfam" id="PF04536">
    <property type="entry name" value="TPM_phosphatase"/>
    <property type="match status" value="1"/>
</dbReference>
<dbReference type="AlphaFoldDB" id="A0A1I3MXC8"/>
<feature type="chain" id="PRO_5010368029" description="TPM domain-containing protein" evidence="2">
    <location>
        <begin position="23"/>
        <end position="266"/>
    </location>
</feature>
<evidence type="ECO:0000256" key="1">
    <source>
        <dbReference type="SAM" id="Phobius"/>
    </source>
</evidence>
<gene>
    <name evidence="4" type="ORF">SAMN04487775_11129</name>
</gene>
<reference evidence="5" key="1">
    <citation type="submission" date="2016-10" db="EMBL/GenBank/DDBJ databases">
        <authorList>
            <person name="Varghese N."/>
            <person name="Submissions S."/>
        </authorList>
    </citation>
    <scope>NUCLEOTIDE SEQUENCE [LARGE SCALE GENOMIC DNA]</scope>
    <source>
        <strain evidence="5">XBD1002</strain>
    </source>
</reference>
<keyword evidence="1" id="KW-0812">Transmembrane</keyword>
<evidence type="ECO:0000256" key="2">
    <source>
        <dbReference type="SAM" id="SignalP"/>
    </source>
</evidence>
<keyword evidence="1" id="KW-1133">Transmembrane helix</keyword>
<dbReference type="Proteomes" id="UP000182737">
    <property type="component" value="Unassembled WGS sequence"/>
</dbReference>
<keyword evidence="2" id="KW-0732">Signal</keyword>
<name>A0A1I3MXC8_9SPIR</name>
<dbReference type="OrthoDB" id="9810918at2"/>
<dbReference type="PANTHER" id="PTHR30373">
    <property type="entry name" value="UPF0603 PROTEIN YGCG"/>
    <property type="match status" value="1"/>
</dbReference>
<dbReference type="PANTHER" id="PTHR30373:SF2">
    <property type="entry name" value="UPF0603 PROTEIN YGCG"/>
    <property type="match status" value="1"/>
</dbReference>
<feature type="signal peptide" evidence="2">
    <location>
        <begin position="1"/>
        <end position="22"/>
    </location>
</feature>
<evidence type="ECO:0000313" key="5">
    <source>
        <dbReference type="Proteomes" id="UP000182737"/>
    </source>
</evidence>
<organism evidence="4 5">
    <name type="scientific">Treponema bryantii</name>
    <dbReference type="NCBI Taxonomy" id="163"/>
    <lineage>
        <taxon>Bacteria</taxon>
        <taxon>Pseudomonadati</taxon>
        <taxon>Spirochaetota</taxon>
        <taxon>Spirochaetia</taxon>
        <taxon>Spirochaetales</taxon>
        <taxon>Treponemataceae</taxon>
        <taxon>Treponema</taxon>
    </lineage>
</organism>
<feature type="transmembrane region" description="Helical" evidence="1">
    <location>
        <begin position="180"/>
        <end position="199"/>
    </location>
</feature>